<proteinExistence type="predicted"/>
<evidence type="ECO:0000313" key="3">
    <source>
        <dbReference type="Proteomes" id="UP000886595"/>
    </source>
</evidence>
<protein>
    <submittedName>
        <fullName evidence="2">Uncharacterized protein</fullName>
    </submittedName>
</protein>
<sequence length="100" mass="11241">MGGKRKRNTVKPNSSRVTQRPATLPAQYDFIPRDPSPSIPPVLPKNKPLLRTILSHLFDYPPQKAVSETNFPPSQSAPCLSLQLLRRLNLNSDKLTRLNV</sequence>
<feature type="compositionally biased region" description="Polar residues" evidence="1">
    <location>
        <begin position="10"/>
        <end position="21"/>
    </location>
</feature>
<comment type="caution">
    <text evidence="2">The sequence shown here is derived from an EMBL/GenBank/DDBJ whole genome shotgun (WGS) entry which is preliminary data.</text>
</comment>
<keyword evidence="3" id="KW-1185">Reference proteome</keyword>
<name>A0A8X7RHY7_BRACI</name>
<dbReference type="EMBL" id="JAAMPC010000010">
    <property type="protein sequence ID" value="KAG2288307.1"/>
    <property type="molecule type" value="Genomic_DNA"/>
</dbReference>
<dbReference type="AlphaFoldDB" id="A0A8X7RHY7"/>
<accession>A0A8X7RHY7</accession>
<reference evidence="2 3" key="1">
    <citation type="submission" date="2020-02" db="EMBL/GenBank/DDBJ databases">
        <authorList>
            <person name="Ma Q."/>
            <person name="Huang Y."/>
            <person name="Song X."/>
            <person name="Pei D."/>
        </authorList>
    </citation>
    <scope>NUCLEOTIDE SEQUENCE [LARGE SCALE GENOMIC DNA]</scope>
    <source>
        <strain evidence="2">Sxm20200214</strain>
        <tissue evidence="2">Leaf</tissue>
    </source>
</reference>
<evidence type="ECO:0000313" key="2">
    <source>
        <dbReference type="EMBL" id="KAG2288307.1"/>
    </source>
</evidence>
<feature type="region of interest" description="Disordered" evidence="1">
    <location>
        <begin position="1"/>
        <end position="42"/>
    </location>
</feature>
<dbReference type="OrthoDB" id="1113581at2759"/>
<dbReference type="Proteomes" id="UP000886595">
    <property type="component" value="Unassembled WGS sequence"/>
</dbReference>
<gene>
    <name evidence="2" type="ORF">Bca52824_047911</name>
</gene>
<organism evidence="2 3">
    <name type="scientific">Brassica carinata</name>
    <name type="common">Ethiopian mustard</name>
    <name type="synonym">Abyssinian cabbage</name>
    <dbReference type="NCBI Taxonomy" id="52824"/>
    <lineage>
        <taxon>Eukaryota</taxon>
        <taxon>Viridiplantae</taxon>
        <taxon>Streptophyta</taxon>
        <taxon>Embryophyta</taxon>
        <taxon>Tracheophyta</taxon>
        <taxon>Spermatophyta</taxon>
        <taxon>Magnoliopsida</taxon>
        <taxon>eudicotyledons</taxon>
        <taxon>Gunneridae</taxon>
        <taxon>Pentapetalae</taxon>
        <taxon>rosids</taxon>
        <taxon>malvids</taxon>
        <taxon>Brassicales</taxon>
        <taxon>Brassicaceae</taxon>
        <taxon>Brassiceae</taxon>
        <taxon>Brassica</taxon>
    </lineage>
</organism>
<evidence type="ECO:0000256" key="1">
    <source>
        <dbReference type="SAM" id="MobiDB-lite"/>
    </source>
</evidence>